<accession>A0A397S0J4</accession>
<dbReference type="AlphaFoldDB" id="A0A397S0J4"/>
<organism evidence="2 3">
    <name type="scientific">Glomus cerebriforme</name>
    <dbReference type="NCBI Taxonomy" id="658196"/>
    <lineage>
        <taxon>Eukaryota</taxon>
        <taxon>Fungi</taxon>
        <taxon>Fungi incertae sedis</taxon>
        <taxon>Mucoromycota</taxon>
        <taxon>Glomeromycotina</taxon>
        <taxon>Glomeromycetes</taxon>
        <taxon>Glomerales</taxon>
        <taxon>Glomeraceae</taxon>
        <taxon>Glomus</taxon>
    </lineage>
</organism>
<gene>
    <name evidence="2" type="ORF">C1645_24943</name>
</gene>
<dbReference type="OrthoDB" id="2427446at2759"/>
<dbReference type="InterPro" id="IPR000719">
    <property type="entry name" value="Prot_kinase_dom"/>
</dbReference>
<evidence type="ECO:0000313" key="2">
    <source>
        <dbReference type="EMBL" id="RIA79953.1"/>
    </source>
</evidence>
<evidence type="ECO:0000259" key="1">
    <source>
        <dbReference type="PROSITE" id="PS50011"/>
    </source>
</evidence>
<comment type="caution">
    <text evidence="2">The sequence shown here is derived from an EMBL/GenBank/DDBJ whole genome shotgun (WGS) entry which is preliminary data.</text>
</comment>
<dbReference type="Gene3D" id="3.30.200.20">
    <property type="entry name" value="Phosphorylase Kinase, domain 1"/>
    <property type="match status" value="1"/>
</dbReference>
<sequence length="110" mass="13267">MQTTENQNEWINRIEESISKRYIKYYEYKYFNNIKEINSEGFGKVFRVKWKNSEQYLSLKSFKTFDNATAKELVHELNLRRDVDFHNNIIRFYGITTTDQGLNCLIVLLP</sequence>
<dbReference type="GO" id="GO:0004672">
    <property type="term" value="F:protein kinase activity"/>
    <property type="evidence" value="ECO:0007669"/>
    <property type="project" value="InterPro"/>
</dbReference>
<dbReference type="PROSITE" id="PS50011">
    <property type="entry name" value="PROTEIN_KINASE_DOM"/>
    <property type="match status" value="1"/>
</dbReference>
<dbReference type="InterPro" id="IPR011009">
    <property type="entry name" value="Kinase-like_dom_sf"/>
</dbReference>
<proteinExistence type="predicted"/>
<protein>
    <recommendedName>
        <fullName evidence="1">Protein kinase domain-containing protein</fullName>
    </recommendedName>
</protein>
<evidence type="ECO:0000313" key="3">
    <source>
        <dbReference type="Proteomes" id="UP000265703"/>
    </source>
</evidence>
<name>A0A397S0J4_9GLOM</name>
<dbReference type="EMBL" id="QKYT01001086">
    <property type="protein sequence ID" value="RIA79953.1"/>
    <property type="molecule type" value="Genomic_DNA"/>
</dbReference>
<dbReference type="InterPro" id="IPR001245">
    <property type="entry name" value="Ser-Thr/Tyr_kinase_cat_dom"/>
</dbReference>
<keyword evidence="3" id="KW-1185">Reference proteome</keyword>
<reference evidence="2 3" key="1">
    <citation type="submission" date="2018-06" db="EMBL/GenBank/DDBJ databases">
        <title>Comparative genomics reveals the genomic features of Rhizophagus irregularis, R. cerebriforme, R. diaphanum and Gigaspora rosea, and their symbiotic lifestyle signature.</title>
        <authorList>
            <person name="Morin E."/>
            <person name="San Clemente H."/>
            <person name="Chen E.C.H."/>
            <person name="De La Providencia I."/>
            <person name="Hainaut M."/>
            <person name="Kuo A."/>
            <person name="Kohler A."/>
            <person name="Murat C."/>
            <person name="Tang N."/>
            <person name="Roy S."/>
            <person name="Loubradou J."/>
            <person name="Henrissat B."/>
            <person name="Grigoriev I.V."/>
            <person name="Corradi N."/>
            <person name="Roux C."/>
            <person name="Martin F.M."/>
        </authorList>
    </citation>
    <scope>NUCLEOTIDE SEQUENCE [LARGE SCALE GENOMIC DNA]</scope>
    <source>
        <strain evidence="2 3">DAOM 227022</strain>
    </source>
</reference>
<dbReference type="Pfam" id="PF07714">
    <property type="entry name" value="PK_Tyr_Ser-Thr"/>
    <property type="match status" value="1"/>
</dbReference>
<dbReference type="Proteomes" id="UP000265703">
    <property type="component" value="Unassembled WGS sequence"/>
</dbReference>
<dbReference type="SUPFAM" id="SSF56112">
    <property type="entry name" value="Protein kinase-like (PK-like)"/>
    <property type="match status" value="1"/>
</dbReference>
<feature type="domain" description="Protein kinase" evidence="1">
    <location>
        <begin position="31"/>
        <end position="110"/>
    </location>
</feature>
<dbReference type="GO" id="GO:0005524">
    <property type="term" value="F:ATP binding"/>
    <property type="evidence" value="ECO:0007669"/>
    <property type="project" value="InterPro"/>
</dbReference>